<organism evidence="1 2">
    <name type="scientific">Cyclobacterium xiamenense</name>
    <dbReference type="NCBI Taxonomy" id="1297121"/>
    <lineage>
        <taxon>Bacteria</taxon>
        <taxon>Pseudomonadati</taxon>
        <taxon>Bacteroidota</taxon>
        <taxon>Cytophagia</taxon>
        <taxon>Cytophagales</taxon>
        <taxon>Cyclobacteriaceae</taxon>
        <taxon>Cyclobacterium</taxon>
    </lineage>
</organism>
<dbReference type="Proteomes" id="UP000199403">
    <property type="component" value="Unassembled WGS sequence"/>
</dbReference>
<sequence>MNVSEIGKLVSNLPIGWDVSFLTVRSRLNPYLWWPMTKPCFLWIAWERAVENKFWTHLRLVVRAWMLPKTGRGTSFSIEPVA</sequence>
<protein>
    <submittedName>
        <fullName evidence="1">Uncharacterized protein</fullName>
    </submittedName>
</protein>
<keyword evidence="2" id="KW-1185">Reference proteome</keyword>
<evidence type="ECO:0000313" key="1">
    <source>
        <dbReference type="EMBL" id="SEJ07191.1"/>
    </source>
</evidence>
<dbReference type="EMBL" id="FNZH01000002">
    <property type="protein sequence ID" value="SEJ07191.1"/>
    <property type="molecule type" value="Genomic_DNA"/>
</dbReference>
<name>A0A1H6VRC3_9BACT</name>
<accession>A0A1H6VRC3</accession>
<reference evidence="2" key="1">
    <citation type="submission" date="2016-10" db="EMBL/GenBank/DDBJ databases">
        <authorList>
            <person name="Varghese N."/>
            <person name="Submissions S."/>
        </authorList>
    </citation>
    <scope>NUCLEOTIDE SEQUENCE [LARGE SCALE GENOMIC DNA]</scope>
    <source>
        <strain evidence="2">IBRC-M 10761</strain>
    </source>
</reference>
<dbReference type="AlphaFoldDB" id="A0A1H6VRC3"/>
<gene>
    <name evidence="1" type="ORF">SAMN05192553_102243</name>
</gene>
<proteinExistence type="predicted"/>
<evidence type="ECO:0000313" key="2">
    <source>
        <dbReference type="Proteomes" id="UP000199403"/>
    </source>
</evidence>
<dbReference type="STRING" id="1416801.SAMN05192553_102243"/>